<dbReference type="AlphaFoldDB" id="A0A2W5WQF0"/>
<evidence type="ECO:0000256" key="7">
    <source>
        <dbReference type="SAM" id="Phobius"/>
    </source>
</evidence>
<feature type="transmembrane region" description="Helical" evidence="7">
    <location>
        <begin position="516"/>
        <end position="540"/>
    </location>
</feature>
<protein>
    <submittedName>
        <fullName evidence="9">ABC transporter permease</fullName>
    </submittedName>
</protein>
<comment type="similarity">
    <text evidence="2">Belongs to the ABC-4 integral membrane protein family. LolC/E subfamily.</text>
</comment>
<evidence type="ECO:0000256" key="4">
    <source>
        <dbReference type="ARBA" id="ARBA00022692"/>
    </source>
</evidence>
<sequence length="645" mass="64519">MNRLALTGFVERWQTYVGAFVTVAFGVGLVQSSLLLLLSVAGMEPAGGTDAVMRAAYDSTRLVAVTVVSVTLGFGAFLAVFIIASTFAFSVTERRRDLALLRIIGADVSQLRRMLLAEAVVLGSLGAAVGIPVGAALQQVQTSLLTRFGFLPNTFTAAWQPWIVPASLAMGIALTLAGVALAARRAARIDPLDALRSTGAAERPLNRARAVSGGALVLAAIALVVTAPFGGLAGAQAMAMSAGITAALAITVLAPVLVPAVVSLVPRSSSPVTRLAVANLRDATTRSASTAAPLIVLVALVLSQPIAMLSFGDAAMAQTVRGTEADLVLRSTGSPDADPRQVTGVANASTEWTVPVRVQPSGSAIPGMSEEVAGTPLAVTTQALVVDPIEFGVAHPGAAGAVDGLRAGDAAPGPGAAGLGLGTGGTVSIGGRDLGAVRLGAEVAAGSGGSAGVVLPRDLVPPDILQRVPATTFVTLDDDADAAAVATELGRLGQVTDLETWAADAGAAGQDQNARVLVVVMAVGAAYAVIGVVNAIAIATSGRRYEFAVARASGMTRSQSLRAAVLETLLVGGSAILLGAVATATTVLAVLTSTAHVTGVATLDVPWLLVAAVAGGGLLLTGLAGWLTATGAMRREPAGVLLARV</sequence>
<feature type="transmembrane region" description="Helical" evidence="7">
    <location>
        <begin position="291"/>
        <end position="311"/>
    </location>
</feature>
<evidence type="ECO:0000313" key="10">
    <source>
        <dbReference type="Proteomes" id="UP000248783"/>
    </source>
</evidence>
<keyword evidence="3" id="KW-1003">Cell membrane</keyword>
<dbReference type="InterPro" id="IPR051447">
    <property type="entry name" value="Lipoprotein-release_system"/>
</dbReference>
<dbReference type="PANTHER" id="PTHR30489">
    <property type="entry name" value="LIPOPROTEIN-RELEASING SYSTEM TRANSMEMBRANE PROTEIN LOLE"/>
    <property type="match status" value="1"/>
</dbReference>
<keyword evidence="5 7" id="KW-1133">Transmembrane helix</keyword>
<feature type="transmembrane region" description="Helical" evidence="7">
    <location>
        <begin position="239"/>
        <end position="265"/>
    </location>
</feature>
<dbReference type="Proteomes" id="UP000248783">
    <property type="component" value="Unassembled WGS sequence"/>
</dbReference>
<keyword evidence="4 7" id="KW-0812">Transmembrane</keyword>
<organism evidence="9 10">
    <name type="scientific">Xylanimonas oleitrophica</name>
    <dbReference type="NCBI Taxonomy" id="2607479"/>
    <lineage>
        <taxon>Bacteria</taxon>
        <taxon>Bacillati</taxon>
        <taxon>Actinomycetota</taxon>
        <taxon>Actinomycetes</taxon>
        <taxon>Micrococcales</taxon>
        <taxon>Promicromonosporaceae</taxon>
        <taxon>Xylanimonas</taxon>
    </lineage>
</organism>
<dbReference type="GO" id="GO:0098797">
    <property type="term" value="C:plasma membrane protein complex"/>
    <property type="evidence" value="ECO:0007669"/>
    <property type="project" value="TreeGrafter"/>
</dbReference>
<accession>A0A2W5WQF0</accession>
<dbReference type="InterPro" id="IPR003838">
    <property type="entry name" value="ABC3_permease_C"/>
</dbReference>
<evidence type="ECO:0000256" key="6">
    <source>
        <dbReference type="ARBA" id="ARBA00023136"/>
    </source>
</evidence>
<evidence type="ECO:0000256" key="2">
    <source>
        <dbReference type="ARBA" id="ARBA00005236"/>
    </source>
</evidence>
<feature type="transmembrane region" description="Helical" evidence="7">
    <location>
        <begin position="62"/>
        <end position="92"/>
    </location>
</feature>
<evidence type="ECO:0000259" key="8">
    <source>
        <dbReference type="Pfam" id="PF02687"/>
    </source>
</evidence>
<feature type="transmembrane region" description="Helical" evidence="7">
    <location>
        <begin position="605"/>
        <end position="627"/>
    </location>
</feature>
<evidence type="ECO:0000256" key="1">
    <source>
        <dbReference type="ARBA" id="ARBA00004651"/>
    </source>
</evidence>
<feature type="transmembrane region" description="Helical" evidence="7">
    <location>
        <begin position="113"/>
        <end position="137"/>
    </location>
</feature>
<feature type="domain" description="ABC3 transporter permease C-terminal" evidence="8">
    <location>
        <begin position="519"/>
        <end position="637"/>
    </location>
</feature>
<comment type="caution">
    <text evidence="9">The sequence shown here is derived from an EMBL/GenBank/DDBJ whole genome shotgun (WGS) entry which is preliminary data.</text>
</comment>
<comment type="subcellular location">
    <subcellularLocation>
        <location evidence="1">Cell membrane</location>
        <topology evidence="1">Multi-pass membrane protein</topology>
    </subcellularLocation>
</comment>
<evidence type="ECO:0000313" key="9">
    <source>
        <dbReference type="EMBL" id="PZR53380.1"/>
    </source>
</evidence>
<evidence type="ECO:0000256" key="5">
    <source>
        <dbReference type="ARBA" id="ARBA00022989"/>
    </source>
</evidence>
<proteinExistence type="inferred from homology"/>
<dbReference type="EMBL" id="QKWH01000004">
    <property type="protein sequence ID" value="PZR53380.1"/>
    <property type="molecule type" value="Genomic_DNA"/>
</dbReference>
<dbReference type="RefSeq" id="WP_111250658.1">
    <property type="nucleotide sequence ID" value="NZ_QKWH01000004.1"/>
</dbReference>
<keyword evidence="10" id="KW-1185">Reference proteome</keyword>
<feature type="transmembrane region" description="Helical" evidence="7">
    <location>
        <begin position="16"/>
        <end position="42"/>
    </location>
</feature>
<keyword evidence="6 7" id="KW-0472">Membrane</keyword>
<dbReference type="GO" id="GO:0044874">
    <property type="term" value="P:lipoprotein localization to outer membrane"/>
    <property type="evidence" value="ECO:0007669"/>
    <property type="project" value="TreeGrafter"/>
</dbReference>
<feature type="transmembrane region" description="Helical" evidence="7">
    <location>
        <begin position="561"/>
        <end position="585"/>
    </location>
</feature>
<dbReference type="Pfam" id="PF02687">
    <property type="entry name" value="FtsX"/>
    <property type="match status" value="2"/>
</dbReference>
<evidence type="ECO:0000256" key="3">
    <source>
        <dbReference type="ARBA" id="ARBA00022475"/>
    </source>
</evidence>
<gene>
    <name evidence="9" type="ORF">DNL40_07635</name>
</gene>
<feature type="transmembrane region" description="Helical" evidence="7">
    <location>
        <begin position="213"/>
        <end position="233"/>
    </location>
</feature>
<reference evidence="9 10" key="1">
    <citation type="submission" date="2018-06" db="EMBL/GenBank/DDBJ databases">
        <title>Whole genome sequencing of a novel hydrocarbon degrading bacterial strain, PW21 isolated from oil contaminated produced water sample.</title>
        <authorList>
            <person name="Nagkirti P."/>
            <person name="Shaikh A."/>
            <person name="Gowdaman V."/>
            <person name="Engineer A.E."/>
            <person name="Dagar S."/>
            <person name="Dhakephalkar P.K."/>
        </authorList>
    </citation>
    <scope>NUCLEOTIDE SEQUENCE [LARGE SCALE GENOMIC DNA]</scope>
    <source>
        <strain evidence="9 10">PW21</strain>
    </source>
</reference>
<feature type="domain" description="ABC3 transporter permease C-terminal" evidence="8">
    <location>
        <begin position="72"/>
        <end position="191"/>
    </location>
</feature>
<name>A0A2W5WQF0_9MICO</name>
<feature type="transmembrane region" description="Helical" evidence="7">
    <location>
        <begin position="157"/>
        <end position="183"/>
    </location>
</feature>
<dbReference type="PANTHER" id="PTHR30489:SF0">
    <property type="entry name" value="LIPOPROTEIN-RELEASING SYSTEM TRANSMEMBRANE PROTEIN LOLE"/>
    <property type="match status" value="1"/>
</dbReference>